<evidence type="ECO:0000256" key="1">
    <source>
        <dbReference type="SAM" id="MobiDB-lite"/>
    </source>
</evidence>
<proteinExistence type="predicted"/>
<dbReference type="AlphaFoldDB" id="A0A182NKQ7"/>
<feature type="compositionally biased region" description="Low complexity" evidence="1">
    <location>
        <begin position="1"/>
        <end position="15"/>
    </location>
</feature>
<dbReference type="VEuPathDB" id="VectorBase:ADIR008237"/>
<reference evidence="2" key="2">
    <citation type="submission" date="2020-05" db="UniProtKB">
        <authorList>
            <consortium name="EnsemblMetazoa"/>
        </authorList>
    </citation>
    <scope>IDENTIFICATION</scope>
    <source>
        <strain evidence="2">WRAIR2</strain>
    </source>
</reference>
<feature type="region of interest" description="Disordered" evidence="1">
    <location>
        <begin position="1"/>
        <end position="46"/>
    </location>
</feature>
<dbReference type="STRING" id="7168.A0A182NKQ7"/>
<accession>A0A182NKQ7</accession>
<evidence type="ECO:0000313" key="3">
    <source>
        <dbReference type="Proteomes" id="UP000075884"/>
    </source>
</evidence>
<dbReference type="Proteomes" id="UP000075884">
    <property type="component" value="Unassembled WGS sequence"/>
</dbReference>
<reference evidence="3" key="1">
    <citation type="submission" date="2013-03" db="EMBL/GenBank/DDBJ databases">
        <title>The Genome Sequence of Anopheles dirus WRAIR2.</title>
        <authorList>
            <consortium name="The Broad Institute Genomics Platform"/>
            <person name="Neafsey D.E."/>
            <person name="Walton C."/>
            <person name="Walker B."/>
            <person name="Young S.K."/>
            <person name="Zeng Q."/>
            <person name="Gargeya S."/>
            <person name="Fitzgerald M."/>
            <person name="Haas B."/>
            <person name="Abouelleil A."/>
            <person name="Allen A.W."/>
            <person name="Alvarado L."/>
            <person name="Arachchi H.M."/>
            <person name="Berlin A.M."/>
            <person name="Chapman S.B."/>
            <person name="Gainer-Dewar J."/>
            <person name="Goldberg J."/>
            <person name="Griggs A."/>
            <person name="Gujja S."/>
            <person name="Hansen M."/>
            <person name="Howarth C."/>
            <person name="Imamovic A."/>
            <person name="Ireland A."/>
            <person name="Larimer J."/>
            <person name="McCowan C."/>
            <person name="Murphy C."/>
            <person name="Pearson M."/>
            <person name="Poon T.W."/>
            <person name="Priest M."/>
            <person name="Roberts A."/>
            <person name="Saif S."/>
            <person name="Shea T."/>
            <person name="Sisk P."/>
            <person name="Sykes S."/>
            <person name="Wortman J."/>
            <person name="Nusbaum C."/>
            <person name="Birren B."/>
        </authorList>
    </citation>
    <scope>NUCLEOTIDE SEQUENCE [LARGE SCALE GENOMIC DNA]</scope>
    <source>
        <strain evidence="3">WRAIR2</strain>
    </source>
</reference>
<feature type="compositionally biased region" description="Acidic residues" evidence="1">
    <location>
        <begin position="16"/>
        <end position="30"/>
    </location>
</feature>
<sequence>MPIRLLAAEQNGGEAQQDEEDEEDDLDDGLDGWLTAGGATSSNMTKKSLRKPIMVLRSRKTAIMKDGVIT</sequence>
<protein>
    <submittedName>
        <fullName evidence="2">Uncharacterized protein</fullName>
    </submittedName>
</protein>
<keyword evidence="3" id="KW-1185">Reference proteome</keyword>
<evidence type="ECO:0000313" key="2">
    <source>
        <dbReference type="EnsemblMetazoa" id="ADIR008237-PA"/>
    </source>
</evidence>
<dbReference type="EnsemblMetazoa" id="ADIR008237-RA">
    <property type="protein sequence ID" value="ADIR008237-PA"/>
    <property type="gene ID" value="ADIR008237"/>
</dbReference>
<name>A0A182NKQ7_9DIPT</name>
<organism evidence="2 3">
    <name type="scientific">Anopheles dirus</name>
    <dbReference type="NCBI Taxonomy" id="7168"/>
    <lineage>
        <taxon>Eukaryota</taxon>
        <taxon>Metazoa</taxon>
        <taxon>Ecdysozoa</taxon>
        <taxon>Arthropoda</taxon>
        <taxon>Hexapoda</taxon>
        <taxon>Insecta</taxon>
        <taxon>Pterygota</taxon>
        <taxon>Neoptera</taxon>
        <taxon>Endopterygota</taxon>
        <taxon>Diptera</taxon>
        <taxon>Nematocera</taxon>
        <taxon>Culicoidea</taxon>
        <taxon>Culicidae</taxon>
        <taxon>Anophelinae</taxon>
        <taxon>Anopheles</taxon>
    </lineage>
</organism>